<evidence type="ECO:0000313" key="5">
    <source>
        <dbReference type="EMBL" id="BES86729.1"/>
    </source>
</evidence>
<dbReference type="NCBIfam" id="NF005961">
    <property type="entry name" value="PRK08045.1"/>
    <property type="match status" value="1"/>
</dbReference>
<feature type="modified residue" description="N6-(pyridoxal phosphate)lysine" evidence="3">
    <location>
        <position position="198"/>
    </location>
</feature>
<dbReference type="PROSITE" id="PS00868">
    <property type="entry name" value="CYS_MET_METAB_PP"/>
    <property type="match status" value="1"/>
</dbReference>
<dbReference type="PANTHER" id="PTHR11808">
    <property type="entry name" value="TRANS-SULFURATION ENZYME FAMILY MEMBER"/>
    <property type="match status" value="1"/>
</dbReference>
<dbReference type="KEGG" id="parl:PEC302110_38260"/>
<dbReference type="InterPro" id="IPR054542">
    <property type="entry name" value="Cys_met_metab_PP"/>
</dbReference>
<comment type="similarity">
    <text evidence="4">Belongs to the trans-sulfuration enzymes family.</text>
</comment>
<dbReference type="InterPro" id="IPR015422">
    <property type="entry name" value="PyrdxlP-dep_Trfase_small"/>
</dbReference>
<dbReference type="AlphaFoldDB" id="A0AAN0KDC3"/>
<reference evidence="6" key="1">
    <citation type="journal article" date="2024" name="Int. J. Syst. Evol. Microbiol.">
        <title>Pectobacterium araliae sp. nov., a pathogen causing bacterial soft rot of Japanese angelica tree in Japan.</title>
        <authorList>
            <person name="Sawada H."/>
            <person name="Someya N."/>
            <person name="Morohoshi T."/>
            <person name="Ono M."/>
            <person name="Satou M."/>
        </authorList>
    </citation>
    <scope>NUCLEOTIDE SEQUENCE [LARGE SCALE GENOMIC DNA]</scope>
    <source>
        <strain evidence="6">MAFF 302110</strain>
    </source>
</reference>
<dbReference type="PIRSF" id="PIRSF001434">
    <property type="entry name" value="CGS"/>
    <property type="match status" value="1"/>
</dbReference>
<dbReference type="RefSeq" id="WP_261849509.1">
    <property type="nucleotide sequence ID" value="NZ_AP028908.1"/>
</dbReference>
<name>A0AAN0KDC3_9GAMM</name>
<dbReference type="InterPro" id="IPR000277">
    <property type="entry name" value="Cys/Met-Metab_PyrdxlP-dep_enz"/>
</dbReference>
<dbReference type="GO" id="GO:0004123">
    <property type="term" value="F:cystathionine gamma-lyase activity"/>
    <property type="evidence" value="ECO:0007669"/>
    <property type="project" value="TreeGrafter"/>
</dbReference>
<comment type="cofactor">
    <cofactor evidence="1 4">
        <name>pyridoxal 5'-phosphate</name>
        <dbReference type="ChEBI" id="CHEBI:597326"/>
    </cofactor>
</comment>
<dbReference type="InterPro" id="IPR015424">
    <property type="entry name" value="PyrdxlP-dep_Trfase"/>
</dbReference>
<dbReference type="GO" id="GO:0030170">
    <property type="term" value="F:pyridoxal phosphate binding"/>
    <property type="evidence" value="ECO:0007669"/>
    <property type="project" value="InterPro"/>
</dbReference>
<dbReference type="NCBIfam" id="TIGR02080">
    <property type="entry name" value="O_succ_thio_ly"/>
    <property type="match status" value="1"/>
</dbReference>
<dbReference type="FunFam" id="3.40.640.10:FF:000038">
    <property type="entry name" value="Cystathionine gamma-synthase"/>
    <property type="match status" value="1"/>
</dbReference>
<dbReference type="Gene3D" id="3.40.640.10">
    <property type="entry name" value="Type I PLP-dependent aspartate aminotransferase-like (Major domain)"/>
    <property type="match status" value="1"/>
</dbReference>
<keyword evidence="2 3" id="KW-0663">Pyridoxal phosphate</keyword>
<dbReference type="GO" id="GO:0005737">
    <property type="term" value="C:cytoplasm"/>
    <property type="evidence" value="ECO:0007669"/>
    <property type="project" value="TreeGrafter"/>
</dbReference>
<dbReference type="EMBL" id="AP028908">
    <property type="protein sequence ID" value="BES86729.1"/>
    <property type="molecule type" value="Genomic_DNA"/>
</dbReference>
<protein>
    <submittedName>
        <fullName evidence="5">Cystathionine gamma-synthase</fullName>
    </submittedName>
</protein>
<evidence type="ECO:0000256" key="2">
    <source>
        <dbReference type="ARBA" id="ARBA00022898"/>
    </source>
</evidence>
<dbReference type="InterPro" id="IPR011821">
    <property type="entry name" value="O_succ_thio_ly"/>
</dbReference>
<evidence type="ECO:0000256" key="1">
    <source>
        <dbReference type="ARBA" id="ARBA00001933"/>
    </source>
</evidence>
<dbReference type="GO" id="GO:0003962">
    <property type="term" value="F:cystathionine gamma-synthase activity"/>
    <property type="evidence" value="ECO:0007669"/>
    <property type="project" value="TreeGrafter"/>
</dbReference>
<dbReference type="Gene3D" id="3.90.1150.10">
    <property type="entry name" value="Aspartate Aminotransferase, domain 1"/>
    <property type="match status" value="1"/>
</dbReference>
<proteinExistence type="inferred from homology"/>
<sequence length="386" mass="41338">MTRKQATIAVRSGLNDDEQYGCVVPPIHLSSTYNFTGFNQPRAHDYSRRGNPTRDVVQRALAELEGGAGAVMTSSGMSAIMLVCTVFLRPGDLLVAPHDCYGGSYRLFDSLSKRGAFRVKFVDQSDTDALNAALAEKPKLVLVESPSNPLLRVVDIAAICQAARDAGAVSVVDNTFLSPALQKPLELGADLVVHSCTKYLNGHSDVVAGAVIAKDSDTITELAWWANNIGVTGAAFDSYLLLRGLRTLSPRMAAAQRNAQQVVEFLQTQPLVKALYHPSLPNNPGHDIARRQQSGFGAMLSFELDGDEDTLRRFLASLELFTLAESLGGVESLISHAATMTHAGMAPEARAAAGISETLLRISTGIEDGDDLVADLDRAFQAAAKR</sequence>
<organism evidence="5 6">
    <name type="scientific">Pectobacterium araliae</name>
    <dbReference type="NCBI Taxonomy" id="3073862"/>
    <lineage>
        <taxon>Bacteria</taxon>
        <taxon>Pseudomonadati</taxon>
        <taxon>Pseudomonadota</taxon>
        <taxon>Gammaproteobacteria</taxon>
        <taxon>Enterobacterales</taxon>
        <taxon>Pectobacteriaceae</taxon>
        <taxon>Pectobacterium</taxon>
    </lineage>
</organism>
<dbReference type="Pfam" id="PF01053">
    <property type="entry name" value="Cys_Met_Meta_PP"/>
    <property type="match status" value="1"/>
</dbReference>
<dbReference type="GO" id="GO:0019343">
    <property type="term" value="P:cysteine biosynthetic process via cystathionine"/>
    <property type="evidence" value="ECO:0007669"/>
    <property type="project" value="TreeGrafter"/>
</dbReference>
<dbReference type="InterPro" id="IPR015421">
    <property type="entry name" value="PyrdxlP-dep_Trfase_major"/>
</dbReference>
<dbReference type="SUPFAM" id="SSF53383">
    <property type="entry name" value="PLP-dependent transferases"/>
    <property type="match status" value="1"/>
</dbReference>
<dbReference type="PANTHER" id="PTHR11808:SF75">
    <property type="entry name" value="CYSTATHIONINE GAMMA-SYNTHASE"/>
    <property type="match status" value="1"/>
</dbReference>
<evidence type="ECO:0000256" key="3">
    <source>
        <dbReference type="PIRSR" id="PIRSR001434-2"/>
    </source>
</evidence>
<dbReference type="GO" id="GO:0019346">
    <property type="term" value="P:transsulfuration"/>
    <property type="evidence" value="ECO:0007669"/>
    <property type="project" value="InterPro"/>
</dbReference>
<keyword evidence="6" id="KW-1185">Reference proteome</keyword>
<accession>A0AAN0KDC3</accession>
<evidence type="ECO:0000256" key="4">
    <source>
        <dbReference type="RuleBase" id="RU362118"/>
    </source>
</evidence>
<dbReference type="FunFam" id="3.90.1150.10:FF:000008">
    <property type="entry name" value="Cystathionine gamma-synthase"/>
    <property type="match status" value="1"/>
</dbReference>
<evidence type="ECO:0000313" key="6">
    <source>
        <dbReference type="Proteomes" id="UP001377830"/>
    </source>
</evidence>
<dbReference type="CDD" id="cd00614">
    <property type="entry name" value="CGS_like"/>
    <property type="match status" value="1"/>
</dbReference>
<dbReference type="Proteomes" id="UP001377830">
    <property type="component" value="Chromosome"/>
</dbReference>
<gene>
    <name evidence="5" type="primary">metB</name>
    <name evidence="5" type="ORF">PEC302110_38260</name>
</gene>